<keyword evidence="5 6" id="KW-0472">Membrane</keyword>
<feature type="domain" description="EamA" evidence="7">
    <location>
        <begin position="18"/>
        <end position="146"/>
    </location>
</feature>
<dbReference type="Pfam" id="PF00892">
    <property type="entry name" value="EamA"/>
    <property type="match status" value="2"/>
</dbReference>
<evidence type="ECO:0000256" key="6">
    <source>
        <dbReference type="SAM" id="Phobius"/>
    </source>
</evidence>
<dbReference type="InterPro" id="IPR000620">
    <property type="entry name" value="EamA_dom"/>
</dbReference>
<evidence type="ECO:0000256" key="4">
    <source>
        <dbReference type="ARBA" id="ARBA00022989"/>
    </source>
</evidence>
<comment type="similarity">
    <text evidence="2">Belongs to the EamA transporter family.</text>
</comment>
<protein>
    <submittedName>
        <fullName evidence="8">Permease</fullName>
    </submittedName>
</protein>
<evidence type="ECO:0000313" key="8">
    <source>
        <dbReference type="EMBL" id="GGZ35417.1"/>
    </source>
</evidence>
<dbReference type="PANTHER" id="PTHR32322">
    <property type="entry name" value="INNER MEMBRANE TRANSPORTER"/>
    <property type="match status" value="1"/>
</dbReference>
<dbReference type="InterPro" id="IPR050638">
    <property type="entry name" value="AA-Vitamin_Transporters"/>
</dbReference>
<evidence type="ECO:0000259" key="7">
    <source>
        <dbReference type="Pfam" id="PF00892"/>
    </source>
</evidence>
<feature type="domain" description="EamA" evidence="7">
    <location>
        <begin position="164"/>
        <end position="298"/>
    </location>
</feature>
<dbReference type="PANTHER" id="PTHR32322:SF2">
    <property type="entry name" value="EAMA DOMAIN-CONTAINING PROTEIN"/>
    <property type="match status" value="1"/>
</dbReference>
<name>A0A918Q6C0_9BACT</name>
<evidence type="ECO:0000313" key="9">
    <source>
        <dbReference type="Proteomes" id="UP000619457"/>
    </source>
</evidence>
<feature type="transmembrane region" description="Helical" evidence="6">
    <location>
        <begin position="46"/>
        <end position="63"/>
    </location>
</feature>
<comment type="subcellular location">
    <subcellularLocation>
        <location evidence="1">Membrane</location>
        <topology evidence="1">Multi-pass membrane protein</topology>
    </subcellularLocation>
</comment>
<evidence type="ECO:0000256" key="1">
    <source>
        <dbReference type="ARBA" id="ARBA00004141"/>
    </source>
</evidence>
<evidence type="ECO:0000256" key="5">
    <source>
        <dbReference type="ARBA" id="ARBA00023136"/>
    </source>
</evidence>
<dbReference type="SUPFAM" id="SSF103481">
    <property type="entry name" value="Multidrug resistance efflux transporter EmrE"/>
    <property type="match status" value="2"/>
</dbReference>
<feature type="transmembrane region" description="Helical" evidence="6">
    <location>
        <begin position="17"/>
        <end position="34"/>
    </location>
</feature>
<dbReference type="GO" id="GO:0016020">
    <property type="term" value="C:membrane"/>
    <property type="evidence" value="ECO:0007669"/>
    <property type="project" value="UniProtKB-SubCell"/>
</dbReference>
<comment type="caution">
    <text evidence="8">The sequence shown here is derived from an EMBL/GenBank/DDBJ whole genome shotgun (WGS) entry which is preliminary data.</text>
</comment>
<feature type="transmembrane region" description="Helical" evidence="6">
    <location>
        <begin position="162"/>
        <end position="181"/>
    </location>
</feature>
<dbReference type="Proteomes" id="UP000619457">
    <property type="component" value="Unassembled WGS sequence"/>
</dbReference>
<keyword evidence="9" id="KW-1185">Reference proteome</keyword>
<feature type="transmembrane region" description="Helical" evidence="6">
    <location>
        <begin position="254"/>
        <end position="276"/>
    </location>
</feature>
<feature type="transmembrane region" description="Helical" evidence="6">
    <location>
        <begin position="75"/>
        <end position="93"/>
    </location>
</feature>
<reference evidence="8" key="1">
    <citation type="journal article" date="2014" name="Int. J. Syst. Evol. Microbiol.">
        <title>Complete genome sequence of Corynebacterium casei LMG S-19264T (=DSM 44701T), isolated from a smear-ripened cheese.</title>
        <authorList>
            <consortium name="US DOE Joint Genome Institute (JGI-PGF)"/>
            <person name="Walter F."/>
            <person name="Albersmeier A."/>
            <person name="Kalinowski J."/>
            <person name="Ruckert C."/>
        </authorList>
    </citation>
    <scope>NUCLEOTIDE SEQUENCE</scope>
    <source>
        <strain evidence="8">KCTC 12368</strain>
    </source>
</reference>
<dbReference type="InterPro" id="IPR037185">
    <property type="entry name" value="EmrE-like"/>
</dbReference>
<gene>
    <name evidence="8" type="primary">fjo11</name>
    <name evidence="8" type="ORF">GCM10007049_31050</name>
</gene>
<feature type="transmembrane region" description="Helical" evidence="6">
    <location>
        <begin position="132"/>
        <end position="150"/>
    </location>
</feature>
<feature type="transmembrane region" description="Helical" evidence="6">
    <location>
        <begin position="228"/>
        <end position="247"/>
    </location>
</feature>
<keyword evidence="4 6" id="KW-1133">Transmembrane helix</keyword>
<dbReference type="EMBL" id="BMWX01000005">
    <property type="protein sequence ID" value="GGZ35417.1"/>
    <property type="molecule type" value="Genomic_DNA"/>
</dbReference>
<proteinExistence type="inferred from homology"/>
<dbReference type="RefSeq" id="WP_018475482.1">
    <property type="nucleotide sequence ID" value="NZ_BMWX01000005.1"/>
</dbReference>
<feature type="transmembrane region" description="Helical" evidence="6">
    <location>
        <begin position="282"/>
        <end position="299"/>
    </location>
</feature>
<dbReference type="AlphaFoldDB" id="A0A918Q6C0"/>
<evidence type="ECO:0000256" key="2">
    <source>
        <dbReference type="ARBA" id="ARBA00007362"/>
    </source>
</evidence>
<feature type="transmembrane region" description="Helical" evidence="6">
    <location>
        <begin position="105"/>
        <end position="125"/>
    </location>
</feature>
<accession>A0A918Q6C0</accession>
<sequence length="315" mass="33947">MKEQENTVQKDPGLREWLLLVFLSLVWGSSFILIKKGLVVFSPGEVGAFRIVSAGLVLLPLALPRLSKLNRKQLANLFVVGLAGSLIPAFLFATAQTQLSSSITGVLNALTPLCVVLIGALFFGANISKQNGLGLILALLGVFILIGSKAEGSFNPIKDINAYAFLVVFATICYGFNLNFIKHWFVKLKPLEITAISLVLVLPIGIIYLIGFTDFVDQVKSSTDAKIAAGYLSILGVLGTAMALIIFNKLVKLASPVFASMVTYLIPVVAIFWGILDGEVLYTGHYIGMLIVIVGVWIGNKKKKKGKKEPITAAH</sequence>
<feature type="transmembrane region" description="Helical" evidence="6">
    <location>
        <begin position="193"/>
        <end position="216"/>
    </location>
</feature>
<evidence type="ECO:0000256" key="3">
    <source>
        <dbReference type="ARBA" id="ARBA00022692"/>
    </source>
</evidence>
<reference evidence="8" key="2">
    <citation type="submission" date="2020-09" db="EMBL/GenBank/DDBJ databases">
        <authorList>
            <person name="Sun Q."/>
            <person name="Kim S."/>
        </authorList>
    </citation>
    <scope>NUCLEOTIDE SEQUENCE</scope>
    <source>
        <strain evidence="8">KCTC 12368</strain>
    </source>
</reference>
<organism evidence="8 9">
    <name type="scientific">Echinicola pacifica</name>
    <dbReference type="NCBI Taxonomy" id="346377"/>
    <lineage>
        <taxon>Bacteria</taxon>
        <taxon>Pseudomonadati</taxon>
        <taxon>Bacteroidota</taxon>
        <taxon>Cytophagia</taxon>
        <taxon>Cytophagales</taxon>
        <taxon>Cyclobacteriaceae</taxon>
        <taxon>Echinicola</taxon>
    </lineage>
</organism>
<keyword evidence="3 6" id="KW-0812">Transmembrane</keyword>